<evidence type="ECO:0000313" key="2">
    <source>
        <dbReference type="EMBL" id="MTD33093.1"/>
    </source>
</evidence>
<gene>
    <name evidence="2" type="ORF">GKE73_07650</name>
</gene>
<evidence type="ECO:0000313" key="3">
    <source>
        <dbReference type="Proteomes" id="UP000446658"/>
    </source>
</evidence>
<sequence>MHHFIHETSHVWQYQRKKKLSRGLLVICGAAYAPATGVAQIIEAISELLPTSIEEIGKDIAGSIDPYTYKGTPPKDFFEYNMESQAEILADYFISEIMGHHGYMGKKSNRRIRSTFFTRKHWKIFLKK</sequence>
<keyword evidence="3" id="KW-1185">Reference proteome</keyword>
<dbReference type="EMBL" id="WLYX01000001">
    <property type="protein sequence ID" value="MTD33093.1"/>
    <property type="molecule type" value="Genomic_DNA"/>
</dbReference>
<feature type="transmembrane region" description="Helical" evidence="1">
    <location>
        <begin position="23"/>
        <end position="42"/>
    </location>
</feature>
<proteinExistence type="predicted"/>
<dbReference type="Proteomes" id="UP000446658">
    <property type="component" value="Unassembled WGS sequence"/>
</dbReference>
<keyword evidence="1" id="KW-0472">Membrane</keyword>
<dbReference type="RefSeq" id="WP_230369826.1">
    <property type="nucleotide sequence ID" value="NZ_WLYX01000001.1"/>
</dbReference>
<comment type="caution">
    <text evidence="2">The sequence shown here is derived from an EMBL/GenBank/DDBJ whole genome shotgun (WGS) entry which is preliminary data.</text>
</comment>
<dbReference type="AlphaFoldDB" id="A0A844G9Q0"/>
<keyword evidence="1" id="KW-1133">Transmembrane helix</keyword>
<accession>A0A844G9Q0</accession>
<evidence type="ECO:0000256" key="1">
    <source>
        <dbReference type="SAM" id="Phobius"/>
    </source>
</evidence>
<keyword evidence="1" id="KW-0812">Transmembrane</keyword>
<protein>
    <submittedName>
        <fullName evidence="2">Uncharacterized protein</fullName>
    </submittedName>
</protein>
<reference evidence="2 3" key="1">
    <citation type="submission" date="2019-11" db="EMBL/GenBank/DDBJ databases">
        <title>Draft genome sequence of Paludibacterium sp. dN18-1.</title>
        <authorList>
            <person name="Im W.-T."/>
        </authorList>
    </citation>
    <scope>NUCLEOTIDE SEQUENCE [LARGE SCALE GENOMIC DNA]</scope>
    <source>
        <strain evidence="3">dN 18-1</strain>
    </source>
</reference>
<organism evidence="2 3">
    <name type="scientific">Paludibacterium denitrificans</name>
    <dbReference type="NCBI Taxonomy" id="2675226"/>
    <lineage>
        <taxon>Bacteria</taxon>
        <taxon>Pseudomonadati</taxon>
        <taxon>Pseudomonadota</taxon>
        <taxon>Betaproteobacteria</taxon>
        <taxon>Neisseriales</taxon>
        <taxon>Chromobacteriaceae</taxon>
        <taxon>Paludibacterium</taxon>
    </lineage>
</organism>
<name>A0A844G9Q0_9NEIS</name>